<dbReference type="GO" id="GO:0009055">
    <property type="term" value="F:electron transfer activity"/>
    <property type="evidence" value="ECO:0007669"/>
    <property type="project" value="InterPro"/>
</dbReference>
<keyword evidence="5 6" id="KW-0408">Iron</keyword>
<protein>
    <submittedName>
        <fullName evidence="10">Cytochrome c5 family protein</fullName>
    </submittedName>
</protein>
<keyword evidence="4" id="KW-0249">Electron transport</keyword>
<keyword evidence="2 6" id="KW-0349">Heme</keyword>
<dbReference type="PRINTS" id="PR00607">
    <property type="entry name" value="CYTCHROMECIE"/>
</dbReference>
<feature type="signal peptide" evidence="8">
    <location>
        <begin position="1"/>
        <end position="25"/>
    </location>
</feature>
<sequence length="141" mass="14085">MKMTSLVLAVSLTVLLAACGKQESAAPEASVPAVPEAAAPAVPEVAAPAATEPAMAEPTQGKSVFNKTCAMCHAVGAAGAPKPGDQADWAPRIAQGVDVLYKHALEGFTGAKGVMPARGGAATLADDEVKAAVDYMVAQSK</sequence>
<comment type="caution">
    <text evidence="10">The sequence shown here is derived from an EMBL/GenBank/DDBJ whole genome shotgun (WGS) entry which is preliminary data.</text>
</comment>
<dbReference type="Pfam" id="PF13442">
    <property type="entry name" value="Cytochrome_CBB3"/>
    <property type="match status" value="1"/>
</dbReference>
<dbReference type="PROSITE" id="PS51257">
    <property type="entry name" value="PROKAR_LIPOPROTEIN"/>
    <property type="match status" value="1"/>
</dbReference>
<evidence type="ECO:0000256" key="2">
    <source>
        <dbReference type="ARBA" id="ARBA00022617"/>
    </source>
</evidence>
<evidence type="ECO:0000256" key="3">
    <source>
        <dbReference type="ARBA" id="ARBA00022723"/>
    </source>
</evidence>
<dbReference type="PROSITE" id="PS51007">
    <property type="entry name" value="CYTC"/>
    <property type="match status" value="1"/>
</dbReference>
<feature type="chain" id="PRO_5028906609" evidence="8">
    <location>
        <begin position="26"/>
        <end position="141"/>
    </location>
</feature>
<dbReference type="GO" id="GO:0020037">
    <property type="term" value="F:heme binding"/>
    <property type="evidence" value="ECO:0007669"/>
    <property type="project" value="InterPro"/>
</dbReference>
<organism evidence="10 11">
    <name type="scientific">Sulfuriferula multivorans</name>
    <dbReference type="NCBI Taxonomy" id="1559896"/>
    <lineage>
        <taxon>Bacteria</taxon>
        <taxon>Pseudomonadati</taxon>
        <taxon>Pseudomonadota</taxon>
        <taxon>Betaproteobacteria</taxon>
        <taxon>Nitrosomonadales</taxon>
        <taxon>Sulfuricellaceae</taxon>
        <taxon>Sulfuriferula</taxon>
    </lineage>
</organism>
<evidence type="ECO:0000256" key="5">
    <source>
        <dbReference type="ARBA" id="ARBA00023004"/>
    </source>
</evidence>
<feature type="domain" description="Cytochrome c" evidence="9">
    <location>
        <begin position="56"/>
        <end position="140"/>
    </location>
</feature>
<dbReference type="EMBL" id="JAAFGW010000049">
    <property type="protein sequence ID" value="NDP47690.1"/>
    <property type="molecule type" value="Genomic_DNA"/>
</dbReference>
<evidence type="ECO:0000256" key="8">
    <source>
        <dbReference type="SAM" id="SignalP"/>
    </source>
</evidence>
<gene>
    <name evidence="10" type="ORF">GZ085_04710</name>
</gene>
<evidence type="ECO:0000313" key="10">
    <source>
        <dbReference type="EMBL" id="NDP47690.1"/>
    </source>
</evidence>
<feature type="region of interest" description="Disordered" evidence="7">
    <location>
        <begin position="37"/>
        <end position="59"/>
    </location>
</feature>
<dbReference type="Gene3D" id="1.10.760.10">
    <property type="entry name" value="Cytochrome c-like domain"/>
    <property type="match status" value="1"/>
</dbReference>
<name>A0A7C9KY15_9PROT</name>
<proteinExistence type="predicted"/>
<keyword evidence="8" id="KW-0732">Signal</keyword>
<dbReference type="GO" id="GO:0005506">
    <property type="term" value="F:iron ion binding"/>
    <property type="evidence" value="ECO:0007669"/>
    <property type="project" value="InterPro"/>
</dbReference>
<accession>A0A7C9KY15</accession>
<dbReference type="SUPFAM" id="SSF46626">
    <property type="entry name" value="Cytochrome c"/>
    <property type="match status" value="1"/>
</dbReference>
<keyword evidence="1" id="KW-0813">Transport</keyword>
<dbReference type="PANTHER" id="PTHR40942">
    <property type="match status" value="1"/>
</dbReference>
<dbReference type="Proteomes" id="UP000483432">
    <property type="component" value="Unassembled WGS sequence"/>
</dbReference>
<dbReference type="PANTHER" id="PTHR40942:SF4">
    <property type="entry name" value="CYTOCHROME C5"/>
    <property type="match status" value="1"/>
</dbReference>
<reference evidence="10 11" key="1">
    <citation type="submission" date="2019-09" db="EMBL/GenBank/DDBJ databases">
        <title>H2 Metabolism Revealed by Metagenomic Analysis in Subglacial Sediment of East Antarctica.</title>
        <authorList>
            <person name="Yang Z."/>
            <person name="Zhang Y."/>
            <person name="Lv Y."/>
            <person name="Yan W."/>
            <person name="Xiao X."/>
            <person name="Sun B."/>
            <person name="Ma H."/>
        </authorList>
    </citation>
    <scope>NUCLEOTIDE SEQUENCE [LARGE SCALE GENOMIC DNA]</scope>
    <source>
        <strain evidence="10">Bin2_2</strain>
    </source>
</reference>
<evidence type="ECO:0000313" key="11">
    <source>
        <dbReference type="Proteomes" id="UP000483432"/>
    </source>
</evidence>
<dbReference type="AlphaFoldDB" id="A0A7C9KY15"/>
<dbReference type="InterPro" id="IPR002323">
    <property type="entry name" value="Cyt_CIE"/>
</dbReference>
<evidence type="ECO:0000256" key="7">
    <source>
        <dbReference type="SAM" id="MobiDB-lite"/>
    </source>
</evidence>
<evidence type="ECO:0000259" key="9">
    <source>
        <dbReference type="PROSITE" id="PS51007"/>
    </source>
</evidence>
<keyword evidence="3 6" id="KW-0479">Metal-binding</keyword>
<evidence type="ECO:0000256" key="4">
    <source>
        <dbReference type="ARBA" id="ARBA00022982"/>
    </source>
</evidence>
<dbReference type="InterPro" id="IPR009056">
    <property type="entry name" value="Cyt_c-like_dom"/>
</dbReference>
<dbReference type="InterPro" id="IPR036909">
    <property type="entry name" value="Cyt_c-like_dom_sf"/>
</dbReference>
<evidence type="ECO:0000256" key="6">
    <source>
        <dbReference type="PROSITE-ProRule" id="PRU00433"/>
    </source>
</evidence>
<evidence type="ECO:0000256" key="1">
    <source>
        <dbReference type="ARBA" id="ARBA00022448"/>
    </source>
</evidence>